<dbReference type="EMBL" id="JASEJX010000021">
    <property type="protein sequence ID" value="KAK4512787.1"/>
    <property type="molecule type" value="Genomic_DNA"/>
</dbReference>
<organism evidence="2 3">
    <name type="scientific">Mucor velutinosus</name>
    <dbReference type="NCBI Taxonomy" id="708070"/>
    <lineage>
        <taxon>Eukaryota</taxon>
        <taxon>Fungi</taxon>
        <taxon>Fungi incertae sedis</taxon>
        <taxon>Mucoromycota</taxon>
        <taxon>Mucoromycotina</taxon>
        <taxon>Mucoromycetes</taxon>
        <taxon>Mucorales</taxon>
        <taxon>Mucorineae</taxon>
        <taxon>Mucoraceae</taxon>
        <taxon>Mucor</taxon>
    </lineage>
</organism>
<dbReference type="Proteomes" id="UP001304243">
    <property type="component" value="Unassembled WGS sequence"/>
</dbReference>
<gene>
    <name evidence="2" type="primary">NUP57</name>
    <name evidence="2" type="ORF">ATC70_003493</name>
</gene>
<keyword evidence="3" id="KW-1185">Reference proteome</keyword>
<dbReference type="AlphaFoldDB" id="A0AAN7D9B7"/>
<name>A0AAN7D9B7_9FUNG</name>
<evidence type="ECO:0000313" key="2">
    <source>
        <dbReference type="EMBL" id="KAK4512787.1"/>
    </source>
</evidence>
<dbReference type="GeneID" id="89947195"/>
<proteinExistence type="predicted"/>
<comment type="caution">
    <text evidence="2">The sequence shown here is derived from an EMBL/GenBank/DDBJ whole genome shotgun (WGS) entry which is preliminary data.</text>
</comment>
<reference evidence="2 3" key="1">
    <citation type="submission" date="2022-11" db="EMBL/GenBank/DDBJ databases">
        <title>Mucor velutinosus strain NIH1002 WGS.</title>
        <authorList>
            <person name="Subramanian P."/>
            <person name="Mullikin J.C."/>
            <person name="Segre J.A."/>
            <person name="Zelazny A.M."/>
        </authorList>
    </citation>
    <scope>NUCLEOTIDE SEQUENCE [LARGE SCALE GENOMIC DNA]</scope>
    <source>
        <strain evidence="2 3">NIH1002</strain>
    </source>
</reference>
<evidence type="ECO:0000256" key="1">
    <source>
        <dbReference type="SAM" id="MobiDB-lite"/>
    </source>
</evidence>
<sequence>MSSSYFSSIYSLFERKKIPKKPRRDQAVRPQSIATRSSASSTTVVRCGYDELYYDDNDKGKDLEDTSSDDDSNSTYCIIDNARSLPFKKLAEMHNIPESFSGNDQDIIKEFTFLLAQIKQICQQLNSSREAVQFAETDETIGCKLKETIQFICRRYYESTSAGDSGVAFLALLMIGIQVLQTVPEVKEQLLHRTCIGRCIIRNMLMVLKDPKNKITTPRMLYDQSEFTQILFDCPHLKSPSEMLGMIDTLTKVTSKFASVDKDWYHYEDYANVVTLATDLFSY</sequence>
<feature type="region of interest" description="Disordered" evidence="1">
    <location>
        <begin position="19"/>
        <end position="41"/>
    </location>
</feature>
<evidence type="ECO:0000313" key="3">
    <source>
        <dbReference type="Proteomes" id="UP001304243"/>
    </source>
</evidence>
<accession>A0AAN7D9B7</accession>
<protein>
    <submittedName>
        <fullName evidence="2">Nucleoporin nup57</fullName>
    </submittedName>
</protein>
<dbReference type="RefSeq" id="XP_064679453.1">
    <property type="nucleotide sequence ID" value="XM_064822853.1"/>
</dbReference>